<dbReference type="EMBL" id="JARBJD010000086">
    <property type="protein sequence ID" value="KAK2953842.1"/>
    <property type="molecule type" value="Genomic_DNA"/>
</dbReference>
<organism evidence="1 2">
    <name type="scientific">Blattamonas nauphoetae</name>
    <dbReference type="NCBI Taxonomy" id="2049346"/>
    <lineage>
        <taxon>Eukaryota</taxon>
        <taxon>Metamonada</taxon>
        <taxon>Preaxostyla</taxon>
        <taxon>Oxymonadida</taxon>
        <taxon>Blattamonas</taxon>
    </lineage>
</organism>
<evidence type="ECO:0000313" key="2">
    <source>
        <dbReference type="Proteomes" id="UP001281761"/>
    </source>
</evidence>
<sequence>MLDTSTPMTVPTAHGMFHHGLIWVVHNLMLDPDDLAEDKDNQKRIQKLRFERVLKPAKQYLLFIVQREEFIPKDDSDNMDTPTIISLLSERTLELERDLFEDGEIVETGREEWEVGWLVEKTKEDELGERLKRIREDDVRMRMDEERWKKTDVRRREAGHEDALEGWLMRMDNTTRSEIEDYIESVSMERGMNLTM</sequence>
<proteinExistence type="predicted"/>
<accession>A0ABQ9XN60</accession>
<keyword evidence="2" id="KW-1185">Reference proteome</keyword>
<gene>
    <name evidence="1" type="ORF">BLNAU_11245</name>
</gene>
<dbReference type="Proteomes" id="UP001281761">
    <property type="component" value="Unassembled WGS sequence"/>
</dbReference>
<comment type="caution">
    <text evidence="1">The sequence shown here is derived from an EMBL/GenBank/DDBJ whole genome shotgun (WGS) entry which is preliminary data.</text>
</comment>
<name>A0ABQ9XN60_9EUKA</name>
<protein>
    <submittedName>
        <fullName evidence="1">Uncharacterized protein</fullName>
    </submittedName>
</protein>
<reference evidence="1 2" key="1">
    <citation type="journal article" date="2022" name="bioRxiv">
        <title>Genomics of Preaxostyla Flagellates Illuminates Evolutionary Transitions and the Path Towards Mitochondrial Loss.</title>
        <authorList>
            <person name="Novak L.V.F."/>
            <person name="Treitli S.C."/>
            <person name="Pyrih J."/>
            <person name="Halakuc P."/>
            <person name="Pipaliya S.V."/>
            <person name="Vacek V."/>
            <person name="Brzon O."/>
            <person name="Soukal P."/>
            <person name="Eme L."/>
            <person name="Dacks J.B."/>
            <person name="Karnkowska A."/>
            <person name="Elias M."/>
            <person name="Hampl V."/>
        </authorList>
    </citation>
    <scope>NUCLEOTIDE SEQUENCE [LARGE SCALE GENOMIC DNA]</scope>
    <source>
        <strain evidence="1">NAU3</strain>
        <tissue evidence="1">Gut</tissue>
    </source>
</reference>
<evidence type="ECO:0000313" key="1">
    <source>
        <dbReference type="EMBL" id="KAK2953842.1"/>
    </source>
</evidence>